<keyword evidence="3" id="KW-0371">Homeobox</keyword>
<feature type="compositionally biased region" description="Basic and acidic residues" evidence="5">
    <location>
        <begin position="117"/>
        <end position="127"/>
    </location>
</feature>
<accession>E4YL83</accession>
<proteinExistence type="predicted"/>
<dbReference type="GO" id="GO:0005634">
    <property type="term" value="C:nucleus"/>
    <property type="evidence" value="ECO:0007669"/>
    <property type="project" value="UniProtKB-SubCell"/>
</dbReference>
<evidence type="ECO:0000256" key="3">
    <source>
        <dbReference type="ARBA" id="ARBA00023155"/>
    </source>
</evidence>
<dbReference type="PROSITE" id="PS51179">
    <property type="entry name" value="POU_3"/>
    <property type="match status" value="1"/>
</dbReference>
<dbReference type="InterPro" id="IPR000327">
    <property type="entry name" value="POU_dom"/>
</dbReference>
<sequence length="570" mass="62000">MRKRRTKYQLLVEFNPFVKHYEPDYPHKLFLNLTTLQPLNQPEPLESTAAYKAWNLIATKIKRSYNSKPAELPSVIMPASLPTTFSELAGDIAGSISRWTKPEQSQPAGAGTSKPEPAVKREPQELETKTEIKTEIETKSFRDRNLAPNLTALEKQQHGLMAASVSFYPEEAGYKAANVQYSNDTVNTAQYRNYYTPGNISPAHVSATSPIITTPSSVITQIDQSPGAHSAQYHPVAAAYPYWTGAQEKTASSGMGSNASSLSVTPSDNAAQAAYLPKTEPKVEADDSTIRSELTPAQPELSSSPAALPVSSTVSTPQLQSVSPVLTPIDQSSHSGSLHNTPMSSSITTPSLTSYTPTTAQSISAWNYPYPSSSSIYSGLDPSRAALSYPGFSSAASAHSATSATDPHSFLSSLHPFGPGHPGTHPSVLPYYQQHYQYADQYAQYGVHPEDHMTSPKTSDDLEGFARDFKQRRIKLGYTQADVGLALGTLYGNVFSQTTICRFEALQLSFKNMCKLKPLLQKWLQFAVKGNQSNGFSALEKAANTGRKRKKRPSHEVRGVERLLCSALGG</sequence>
<dbReference type="Pfam" id="PF00157">
    <property type="entry name" value="Pou"/>
    <property type="match status" value="1"/>
</dbReference>
<feature type="region of interest" description="Disordered" evidence="5">
    <location>
        <begin position="100"/>
        <end position="127"/>
    </location>
</feature>
<dbReference type="InterPro" id="IPR010982">
    <property type="entry name" value="Lambda_DNA-bd_dom_sf"/>
</dbReference>
<keyword evidence="4" id="KW-0539">Nucleus</keyword>
<evidence type="ECO:0000259" key="6">
    <source>
        <dbReference type="PROSITE" id="PS51179"/>
    </source>
</evidence>
<dbReference type="AlphaFoldDB" id="E4YL83"/>
<comment type="subcellular location">
    <subcellularLocation>
        <location evidence="1">Nucleus</location>
    </subcellularLocation>
</comment>
<dbReference type="PANTHER" id="PTHR11636:SF89">
    <property type="entry name" value="POU DOMAIN PROTEIN 2, ISOFORM B-RELATED"/>
    <property type="match status" value="1"/>
</dbReference>
<evidence type="ECO:0000256" key="2">
    <source>
        <dbReference type="ARBA" id="ARBA00023125"/>
    </source>
</evidence>
<reference evidence="7" key="1">
    <citation type="journal article" date="2010" name="Science">
        <title>Plasticity of animal genome architecture unmasked by rapid evolution of a pelagic tunicate.</title>
        <authorList>
            <person name="Denoeud F."/>
            <person name="Henriet S."/>
            <person name="Mungpakdee S."/>
            <person name="Aury J.M."/>
            <person name="Da Silva C."/>
            <person name="Brinkmann H."/>
            <person name="Mikhaleva J."/>
            <person name="Olsen L.C."/>
            <person name="Jubin C."/>
            <person name="Canestro C."/>
            <person name="Bouquet J.M."/>
            <person name="Danks G."/>
            <person name="Poulain J."/>
            <person name="Campsteijn C."/>
            <person name="Adamski M."/>
            <person name="Cross I."/>
            <person name="Yadetie F."/>
            <person name="Muffato M."/>
            <person name="Louis A."/>
            <person name="Butcher S."/>
            <person name="Tsagkogeorga G."/>
            <person name="Konrad A."/>
            <person name="Singh S."/>
            <person name="Jensen M.F."/>
            <person name="Cong E.H."/>
            <person name="Eikeseth-Otteraa H."/>
            <person name="Noel B."/>
            <person name="Anthouard V."/>
            <person name="Porcel B.M."/>
            <person name="Kachouri-Lafond R."/>
            <person name="Nishino A."/>
            <person name="Ugolini M."/>
            <person name="Chourrout P."/>
            <person name="Nishida H."/>
            <person name="Aasland R."/>
            <person name="Huzurbazar S."/>
            <person name="Westhof E."/>
            <person name="Delsuc F."/>
            <person name="Lehrach H."/>
            <person name="Reinhardt R."/>
            <person name="Weissenbach J."/>
            <person name="Roy S.W."/>
            <person name="Artiguenave F."/>
            <person name="Postlethwait J.H."/>
            <person name="Manak J.R."/>
            <person name="Thompson E.M."/>
            <person name="Jaillon O."/>
            <person name="Du Pasquier L."/>
            <person name="Boudinot P."/>
            <person name="Liberles D.A."/>
            <person name="Volff J.N."/>
            <person name="Philippe H."/>
            <person name="Lenhard B."/>
            <person name="Roest Crollius H."/>
            <person name="Wincker P."/>
            <person name="Chourrout D."/>
        </authorList>
    </citation>
    <scope>NUCLEOTIDE SEQUENCE [LARGE SCALE GENOMIC DNA]</scope>
</reference>
<feature type="compositionally biased region" description="Basic and acidic residues" evidence="5">
    <location>
        <begin position="279"/>
        <end position="290"/>
    </location>
</feature>
<evidence type="ECO:0000313" key="7">
    <source>
        <dbReference type="EMBL" id="CBY36244.1"/>
    </source>
</evidence>
<dbReference type="Proteomes" id="UP000011014">
    <property type="component" value="Unassembled WGS sequence"/>
</dbReference>
<dbReference type="FunFam" id="1.10.260.40:FF:000001">
    <property type="entry name" value="POU domain protein"/>
    <property type="match status" value="1"/>
</dbReference>
<dbReference type="GO" id="GO:0000978">
    <property type="term" value="F:RNA polymerase II cis-regulatory region sequence-specific DNA binding"/>
    <property type="evidence" value="ECO:0007669"/>
    <property type="project" value="TreeGrafter"/>
</dbReference>
<dbReference type="Gene3D" id="1.10.260.40">
    <property type="entry name" value="lambda repressor-like DNA-binding domains"/>
    <property type="match status" value="1"/>
</dbReference>
<dbReference type="PROSITE" id="PS00465">
    <property type="entry name" value="POU_2"/>
    <property type="match status" value="1"/>
</dbReference>
<dbReference type="PANTHER" id="PTHR11636">
    <property type="entry name" value="POU DOMAIN"/>
    <property type="match status" value="1"/>
</dbReference>
<feature type="compositionally biased region" description="Low complexity" evidence="5">
    <location>
        <begin position="301"/>
        <end position="315"/>
    </location>
</feature>
<dbReference type="SMART" id="SM00352">
    <property type="entry name" value="POU"/>
    <property type="match status" value="1"/>
</dbReference>
<dbReference type="InterPro" id="IPR050255">
    <property type="entry name" value="POU_domain_TF"/>
</dbReference>
<organism evidence="7">
    <name type="scientific">Oikopleura dioica</name>
    <name type="common">Tunicate</name>
    <dbReference type="NCBI Taxonomy" id="34765"/>
    <lineage>
        <taxon>Eukaryota</taxon>
        <taxon>Metazoa</taxon>
        <taxon>Chordata</taxon>
        <taxon>Tunicata</taxon>
        <taxon>Appendicularia</taxon>
        <taxon>Copelata</taxon>
        <taxon>Oikopleuridae</taxon>
        <taxon>Oikopleura</taxon>
    </lineage>
</organism>
<keyword evidence="2" id="KW-0238">DNA-binding</keyword>
<gene>
    <name evidence="7" type="ORF">GSOID_T00028730001</name>
</gene>
<evidence type="ECO:0000256" key="5">
    <source>
        <dbReference type="SAM" id="MobiDB-lite"/>
    </source>
</evidence>
<feature type="compositionally biased region" description="Low complexity" evidence="5">
    <location>
        <begin position="341"/>
        <end position="354"/>
    </location>
</feature>
<dbReference type="PROSITE" id="PS00035">
    <property type="entry name" value="POU_1"/>
    <property type="match status" value="1"/>
</dbReference>
<protein>
    <recommendedName>
        <fullName evidence="6">POU-specific domain-containing protein</fullName>
    </recommendedName>
</protein>
<dbReference type="GO" id="GO:0000981">
    <property type="term" value="F:DNA-binding transcription factor activity, RNA polymerase II-specific"/>
    <property type="evidence" value="ECO:0007669"/>
    <property type="project" value="TreeGrafter"/>
</dbReference>
<dbReference type="InterPro" id="IPR013847">
    <property type="entry name" value="POU"/>
</dbReference>
<dbReference type="EMBL" id="FN654745">
    <property type="protein sequence ID" value="CBY36244.1"/>
    <property type="molecule type" value="Genomic_DNA"/>
</dbReference>
<dbReference type="PRINTS" id="PR00028">
    <property type="entry name" value="POUDOMAIN"/>
</dbReference>
<dbReference type="SUPFAM" id="SSF47413">
    <property type="entry name" value="lambda repressor-like DNA-binding domains"/>
    <property type="match status" value="1"/>
</dbReference>
<evidence type="ECO:0000256" key="1">
    <source>
        <dbReference type="ARBA" id="ARBA00004123"/>
    </source>
</evidence>
<feature type="compositionally biased region" description="Polar residues" evidence="5">
    <location>
        <begin position="316"/>
        <end position="340"/>
    </location>
</feature>
<name>E4YL83_OIKDI</name>
<feature type="domain" description="POU-specific" evidence="6">
    <location>
        <begin position="454"/>
        <end position="528"/>
    </location>
</feature>
<feature type="region of interest" description="Disordered" evidence="5">
    <location>
        <begin position="277"/>
        <end position="354"/>
    </location>
</feature>
<evidence type="ECO:0000256" key="4">
    <source>
        <dbReference type="ARBA" id="ARBA00023242"/>
    </source>
</evidence>